<keyword evidence="2" id="KW-1185">Reference proteome</keyword>
<name>A0A8J5V7P9_9HYME</name>
<proteinExistence type="predicted"/>
<evidence type="ECO:0000313" key="1">
    <source>
        <dbReference type="EMBL" id="KAG8037069.1"/>
    </source>
</evidence>
<organism evidence="1 2">
    <name type="scientific">Cotesia typhae</name>
    <dbReference type="NCBI Taxonomy" id="2053667"/>
    <lineage>
        <taxon>Eukaryota</taxon>
        <taxon>Metazoa</taxon>
        <taxon>Ecdysozoa</taxon>
        <taxon>Arthropoda</taxon>
        <taxon>Hexapoda</taxon>
        <taxon>Insecta</taxon>
        <taxon>Pterygota</taxon>
        <taxon>Neoptera</taxon>
        <taxon>Endopterygota</taxon>
        <taxon>Hymenoptera</taxon>
        <taxon>Apocrita</taxon>
        <taxon>Ichneumonoidea</taxon>
        <taxon>Braconidae</taxon>
        <taxon>Microgastrinae</taxon>
        <taxon>Cotesia</taxon>
    </lineage>
</organism>
<reference evidence="1" key="2">
    <citation type="submission" date="2021-04" db="EMBL/GenBank/DDBJ databases">
        <title>Genome-wide patterns of bracovirus chromosomal integration into multiple host tissues during parasitism.</title>
        <authorList>
            <person name="Chebbi M.A.C."/>
        </authorList>
    </citation>
    <scope>NUCLEOTIDE SEQUENCE</scope>
    <source>
        <tissue evidence="1">Whole body</tissue>
    </source>
</reference>
<protein>
    <submittedName>
        <fullName evidence="1">Uncharacterized protein</fullName>
    </submittedName>
</protein>
<comment type="caution">
    <text evidence="1">The sequence shown here is derived from an EMBL/GenBank/DDBJ whole genome shotgun (WGS) entry which is preliminary data.</text>
</comment>
<dbReference type="Pfam" id="PF13855">
    <property type="entry name" value="LRR_8"/>
    <property type="match status" value="1"/>
</dbReference>
<accession>A0A8J5V7P9</accession>
<dbReference type="AlphaFoldDB" id="A0A8J5V7P9"/>
<dbReference type="Proteomes" id="UP000729913">
    <property type="component" value="Unassembled WGS sequence"/>
</dbReference>
<dbReference type="EMBL" id="JAAOIC020000048">
    <property type="protein sequence ID" value="KAG8037069.1"/>
    <property type="molecule type" value="Genomic_DNA"/>
</dbReference>
<sequence length="64" mass="7296">MLNLIISNAFGSLGDSLLRVDLSRNELLHMEDNALVGLKHLLFLNLSRNDLTRFNSDVFKGNYF</sequence>
<reference evidence="1" key="1">
    <citation type="submission" date="2020-03" db="EMBL/GenBank/DDBJ databases">
        <authorList>
            <person name="Chebbi M.A."/>
            <person name="Drezen J.M."/>
        </authorList>
    </citation>
    <scope>NUCLEOTIDE SEQUENCE</scope>
    <source>
        <tissue evidence="1">Whole body</tissue>
    </source>
</reference>
<gene>
    <name evidence="1" type="ORF">G9C98_004391</name>
</gene>
<dbReference type="InterPro" id="IPR001611">
    <property type="entry name" value="Leu-rich_rpt"/>
</dbReference>
<dbReference type="OrthoDB" id="8731593at2759"/>
<evidence type="ECO:0000313" key="2">
    <source>
        <dbReference type="Proteomes" id="UP000729913"/>
    </source>
</evidence>